<dbReference type="PROSITE" id="PS50006">
    <property type="entry name" value="FHA_DOMAIN"/>
    <property type="match status" value="1"/>
</dbReference>
<dbReference type="CDD" id="cd00060">
    <property type="entry name" value="FHA"/>
    <property type="match status" value="1"/>
</dbReference>
<dbReference type="OrthoDB" id="311371at2759"/>
<feature type="domain" description="FHA" evidence="2">
    <location>
        <begin position="102"/>
        <end position="152"/>
    </location>
</feature>
<dbReference type="InParanoid" id="A0A078AML1"/>
<evidence type="ECO:0000259" key="2">
    <source>
        <dbReference type="PROSITE" id="PS50006"/>
    </source>
</evidence>
<name>A0A078AML1_STYLE</name>
<protein>
    <recommendedName>
        <fullName evidence="2">FHA domain-containing protein</fullName>
    </recommendedName>
</protein>
<dbReference type="SUPFAM" id="SSF49879">
    <property type="entry name" value="SMAD/FHA domain"/>
    <property type="match status" value="1"/>
</dbReference>
<feature type="region of interest" description="Disordered" evidence="1">
    <location>
        <begin position="38"/>
        <end position="60"/>
    </location>
</feature>
<dbReference type="InterPro" id="IPR008984">
    <property type="entry name" value="SMAD_FHA_dom_sf"/>
</dbReference>
<feature type="compositionally biased region" description="Low complexity" evidence="1">
    <location>
        <begin position="41"/>
        <end position="60"/>
    </location>
</feature>
<organism evidence="3 4">
    <name type="scientific">Stylonychia lemnae</name>
    <name type="common">Ciliate</name>
    <dbReference type="NCBI Taxonomy" id="5949"/>
    <lineage>
        <taxon>Eukaryota</taxon>
        <taxon>Sar</taxon>
        <taxon>Alveolata</taxon>
        <taxon>Ciliophora</taxon>
        <taxon>Intramacronucleata</taxon>
        <taxon>Spirotrichea</taxon>
        <taxon>Stichotrichia</taxon>
        <taxon>Sporadotrichida</taxon>
        <taxon>Oxytrichidae</taxon>
        <taxon>Stylonychinae</taxon>
        <taxon>Stylonychia</taxon>
    </lineage>
</organism>
<evidence type="ECO:0000313" key="3">
    <source>
        <dbReference type="EMBL" id="CDW83379.1"/>
    </source>
</evidence>
<gene>
    <name evidence="3" type="primary">Contig6742.g7214</name>
    <name evidence="3" type="ORF">STYLEM_12424</name>
</gene>
<dbReference type="Proteomes" id="UP000039865">
    <property type="component" value="Unassembled WGS sequence"/>
</dbReference>
<dbReference type="AlphaFoldDB" id="A0A078AML1"/>
<dbReference type="Gene3D" id="2.60.200.20">
    <property type="match status" value="1"/>
</dbReference>
<evidence type="ECO:0000256" key="1">
    <source>
        <dbReference type="SAM" id="MobiDB-lite"/>
    </source>
</evidence>
<keyword evidence="4" id="KW-1185">Reference proteome</keyword>
<proteinExistence type="predicted"/>
<dbReference type="EMBL" id="CCKQ01011805">
    <property type="protein sequence ID" value="CDW83379.1"/>
    <property type="molecule type" value="Genomic_DNA"/>
</dbReference>
<dbReference type="Pfam" id="PF00498">
    <property type="entry name" value="FHA"/>
    <property type="match status" value="1"/>
</dbReference>
<evidence type="ECO:0000313" key="4">
    <source>
        <dbReference type="Proteomes" id="UP000039865"/>
    </source>
</evidence>
<accession>A0A078AML1</accession>
<reference evidence="3 4" key="1">
    <citation type="submission" date="2014-06" db="EMBL/GenBank/DDBJ databases">
        <authorList>
            <person name="Swart Estienne"/>
        </authorList>
    </citation>
    <scope>NUCLEOTIDE SEQUENCE [LARGE SCALE GENOMIC DNA]</scope>
    <source>
        <strain evidence="3 4">130c</strain>
    </source>
</reference>
<dbReference type="InterPro" id="IPR000253">
    <property type="entry name" value="FHA_dom"/>
</dbReference>
<sequence>MGQAACCCSDNRADKQSDIITNINVSYRQQDFQGFHERKTNQNSGTNNGNQANGHVLNSDNNNNDVVEGLAVDKNTILKINACGLIASKRNKSDGCTIIGSQEAGKNGEHYNDFVIPSTDIGIGKRHLIIKYNLDYKAYYLRDLGDGSGTFVRLDVPLVKLIPSNFFQILKHGYIISFGDSHMVVQFCDVKNDKSSKIQFKFLDGPKTDQTFTFSENSGIIRIGRMTNYGHWQLTDGDGAKLSTNGTWLFVDELFKIYDNMIFKAGQTLFKANLLPSPK</sequence>